<evidence type="ECO:0000313" key="3">
    <source>
        <dbReference type="EMBL" id="MCY9595025.1"/>
    </source>
</evidence>
<dbReference type="CDD" id="cd16342">
    <property type="entry name" value="FusC_FusB"/>
    <property type="match status" value="1"/>
</dbReference>
<evidence type="ECO:0000313" key="6">
    <source>
        <dbReference type="Proteomes" id="UP001527202"/>
    </source>
</evidence>
<dbReference type="Pfam" id="PF16571">
    <property type="entry name" value="FBP_C"/>
    <property type="match status" value="1"/>
</dbReference>
<dbReference type="RefSeq" id="WP_042230975.1">
    <property type="nucleotide sequence ID" value="NZ_CP026520.1"/>
</dbReference>
<dbReference type="GO" id="GO:0003746">
    <property type="term" value="F:translation elongation factor activity"/>
    <property type="evidence" value="ECO:0007669"/>
    <property type="project" value="UniProtKB-KW"/>
</dbReference>
<dbReference type="Proteomes" id="UP001527202">
    <property type="component" value="Unassembled WGS sequence"/>
</dbReference>
<dbReference type="Gene3D" id="1.20.1280.250">
    <property type="match status" value="1"/>
</dbReference>
<organism evidence="4 5">
    <name type="scientific">Paenibacillus chitinolyticus</name>
    <dbReference type="NCBI Taxonomy" id="79263"/>
    <lineage>
        <taxon>Bacteria</taxon>
        <taxon>Bacillati</taxon>
        <taxon>Bacillota</taxon>
        <taxon>Bacilli</taxon>
        <taxon>Bacillales</taxon>
        <taxon>Paenibacillaceae</taxon>
        <taxon>Paenibacillus</taxon>
    </lineage>
</organism>
<keyword evidence="6" id="KW-1185">Reference proteome</keyword>
<dbReference type="InterPro" id="IPR010841">
    <property type="entry name" value="EF-G-binding_N"/>
</dbReference>
<dbReference type="OrthoDB" id="1891078at2"/>
<protein>
    <submittedName>
        <fullName evidence="4">Elongation factor G-binding protein</fullName>
    </submittedName>
</protein>
<evidence type="ECO:0000313" key="5">
    <source>
        <dbReference type="Proteomes" id="UP000288943"/>
    </source>
</evidence>
<dbReference type="EMBL" id="CP026520">
    <property type="protein sequence ID" value="QAV17895.1"/>
    <property type="molecule type" value="Genomic_DNA"/>
</dbReference>
<dbReference type="KEGG" id="pchi:PC41400_09530"/>
<name>A0A410WU32_9BACL</name>
<evidence type="ECO:0000259" key="2">
    <source>
        <dbReference type="Pfam" id="PF16571"/>
    </source>
</evidence>
<dbReference type="Proteomes" id="UP000288943">
    <property type="component" value="Chromosome"/>
</dbReference>
<dbReference type="Pfam" id="PF07299">
    <property type="entry name" value="EF-G-binding_N"/>
    <property type="match status" value="1"/>
</dbReference>
<gene>
    <name evidence="3" type="ORF">M5X16_04440</name>
    <name evidence="4" type="ORF">PC41400_09530</name>
</gene>
<feature type="domain" description="Elongation factor G-binding protein C-terminal treble-clef zinc-finger" evidence="2">
    <location>
        <begin position="101"/>
        <end position="204"/>
    </location>
</feature>
<accession>A0A410WU32</accession>
<feature type="domain" description="Elongation factor G-binding protein N-terminal" evidence="1">
    <location>
        <begin position="5"/>
        <end position="87"/>
    </location>
</feature>
<reference evidence="3 6" key="2">
    <citation type="submission" date="2022-05" db="EMBL/GenBank/DDBJ databases">
        <title>Genome Sequencing of Bee-Associated Microbes.</title>
        <authorList>
            <person name="Dunlap C."/>
        </authorList>
    </citation>
    <scope>NUCLEOTIDE SEQUENCE [LARGE SCALE GENOMIC DNA]</scope>
    <source>
        <strain evidence="3 6">NRRL B-23120</strain>
    </source>
</reference>
<dbReference type="EMBL" id="JAMDMJ010000004">
    <property type="protein sequence ID" value="MCY9595025.1"/>
    <property type="molecule type" value="Genomic_DNA"/>
</dbReference>
<reference evidence="4 5" key="1">
    <citation type="submission" date="2018-01" db="EMBL/GenBank/DDBJ databases">
        <title>The whole genome sequencing and assembly of Paenibacillus chitinolyticus KCCM 41400 strain.</title>
        <authorList>
            <person name="Kim J.-Y."/>
            <person name="Park M.-K."/>
            <person name="Lee Y.-J."/>
            <person name="Yi H."/>
            <person name="Bahn Y.-S."/>
            <person name="Kim J.F."/>
            <person name="Lee D.-W."/>
        </authorList>
    </citation>
    <scope>NUCLEOTIDE SEQUENCE [LARGE SCALE GENOMIC DNA]</scope>
    <source>
        <strain evidence="4 5">KCCM 41400</strain>
    </source>
</reference>
<dbReference type="InterPro" id="IPR032330">
    <property type="entry name" value="EF-G-binding_C"/>
</dbReference>
<evidence type="ECO:0000259" key="1">
    <source>
        <dbReference type="Pfam" id="PF07299"/>
    </source>
</evidence>
<proteinExistence type="predicted"/>
<keyword evidence="4" id="KW-0648">Protein biosynthesis</keyword>
<keyword evidence="4" id="KW-0251">Elongation factor</keyword>
<evidence type="ECO:0000313" key="4">
    <source>
        <dbReference type="EMBL" id="QAV17895.1"/>
    </source>
</evidence>
<sequence>MIQPFIRNHQYNVIKKQSLLLQKTHETVSDPKVVESVKSSAPFKLLEAFPEADGLQKQLLEKISGLRTAEEFKHYPESLESYLAPFPALTAKQLAKLFPKNKKLKIPDLSEIDYRYVTYLGWTDIATNKLFLVYQLNGKLIGIEGRYTPANKGVCFLCNKHEEVALFTAVTKSRPAKASSDYYKAIGNYLCVDSTVCNQNITNVTALDKFVREVVGQES</sequence>
<dbReference type="AlphaFoldDB" id="A0A410WU32"/>
<dbReference type="InterPro" id="IPR038344">
    <property type="entry name" value="EF-G_N_sf"/>
</dbReference>
<dbReference type="GeneID" id="95375047"/>